<sequence>MSSPLPAPKIKEEGISKIKSLIDGAIKDRKKGIPGLVISIVNSKGDRLLDYANGLTSVETGEPMTTDTIFWVGSCTKFITTVACLQLVERGLIDLDDSDQLEEIVPELKTLPIVSLDGKGGIHLRPKKRKISLRMLLNHTSGLGYSFWYEELAIYAKYFNVNDLDPKDVQQLLLPLLCEPGTDWKYGAGLDIAGIALERITGLTIEEYLKKNIFEPLDMKDSTFIPNSDLLKNYAKLNLRDSETGFLREYPHIYQRVIKQTYNDGYFFQAGGGGLFIKPKEYTKFLSAIINDGVSPITKKRIIKSETVGLIYENQVPNFPDYGRVPRVSFNKHLLNSSQHLVRQAGDPPQGWGLSYFKPLVPMGTGRSIDSGNWGGLSNQFYWFDRKNGLALMLASNVLPFTDKKVTSLFFKIEKVVFDHLYRPRSIKL</sequence>
<feature type="domain" description="Beta-lactamase-related" evidence="1">
    <location>
        <begin position="25"/>
        <end position="401"/>
    </location>
</feature>
<reference evidence="2" key="2">
    <citation type="submission" date="2021-01" db="EMBL/GenBank/DDBJ databases">
        <authorList>
            <person name="Schikora-Tamarit M.A."/>
        </authorList>
    </citation>
    <scope>NUCLEOTIDE SEQUENCE</scope>
    <source>
        <strain evidence="2">CBS6341</strain>
    </source>
</reference>
<dbReference type="PANTHER" id="PTHR43283">
    <property type="entry name" value="BETA-LACTAMASE-RELATED"/>
    <property type="match status" value="1"/>
</dbReference>
<dbReference type="OrthoDB" id="428260at2759"/>
<dbReference type="Gene3D" id="3.40.710.10">
    <property type="entry name" value="DD-peptidase/beta-lactamase superfamily"/>
    <property type="match status" value="1"/>
</dbReference>
<accession>A0A9P8PYH2</accession>
<evidence type="ECO:0000259" key="1">
    <source>
        <dbReference type="Pfam" id="PF00144"/>
    </source>
</evidence>
<dbReference type="Pfam" id="PF00144">
    <property type="entry name" value="Beta-lactamase"/>
    <property type="match status" value="1"/>
</dbReference>
<dbReference type="EMBL" id="JAEUBF010000206">
    <property type="protein sequence ID" value="KAH3679875.1"/>
    <property type="molecule type" value="Genomic_DNA"/>
</dbReference>
<dbReference type="SUPFAM" id="SSF56601">
    <property type="entry name" value="beta-lactamase/transpeptidase-like"/>
    <property type="match status" value="1"/>
</dbReference>
<dbReference type="PANTHER" id="PTHR43283:SF3">
    <property type="entry name" value="BETA-LACTAMASE FAMILY PROTEIN (AFU_ORTHOLOGUE AFUA_5G07500)"/>
    <property type="match status" value="1"/>
</dbReference>
<keyword evidence="3" id="KW-1185">Reference proteome</keyword>
<proteinExistence type="predicted"/>
<evidence type="ECO:0000313" key="3">
    <source>
        <dbReference type="Proteomes" id="UP000769528"/>
    </source>
</evidence>
<dbReference type="Proteomes" id="UP000769528">
    <property type="component" value="Unassembled WGS sequence"/>
</dbReference>
<reference evidence="2" key="1">
    <citation type="journal article" date="2021" name="Open Biol.">
        <title>Shared evolutionary footprints suggest mitochondrial oxidative damage underlies multiple complex I losses in fungi.</title>
        <authorList>
            <person name="Schikora-Tamarit M.A."/>
            <person name="Marcet-Houben M."/>
            <person name="Nosek J."/>
            <person name="Gabaldon T."/>
        </authorList>
    </citation>
    <scope>NUCLEOTIDE SEQUENCE</scope>
    <source>
        <strain evidence="2">CBS6341</strain>
    </source>
</reference>
<dbReference type="InterPro" id="IPR050789">
    <property type="entry name" value="Diverse_Enzym_Activities"/>
</dbReference>
<protein>
    <recommendedName>
        <fullName evidence="1">Beta-lactamase-related domain-containing protein</fullName>
    </recommendedName>
</protein>
<dbReference type="AlphaFoldDB" id="A0A9P8PYH2"/>
<dbReference type="InterPro" id="IPR012338">
    <property type="entry name" value="Beta-lactam/transpept-like"/>
</dbReference>
<comment type="caution">
    <text evidence="2">The sequence shown here is derived from an EMBL/GenBank/DDBJ whole genome shotgun (WGS) entry which is preliminary data.</text>
</comment>
<name>A0A9P8PYH2_9ASCO</name>
<dbReference type="InterPro" id="IPR001466">
    <property type="entry name" value="Beta-lactam-related"/>
</dbReference>
<evidence type="ECO:0000313" key="2">
    <source>
        <dbReference type="EMBL" id="KAH3679875.1"/>
    </source>
</evidence>
<gene>
    <name evidence="2" type="ORF">WICMUC_000618</name>
</gene>
<organism evidence="2 3">
    <name type="scientific">Wickerhamomyces mucosus</name>
    <dbReference type="NCBI Taxonomy" id="1378264"/>
    <lineage>
        <taxon>Eukaryota</taxon>
        <taxon>Fungi</taxon>
        <taxon>Dikarya</taxon>
        <taxon>Ascomycota</taxon>
        <taxon>Saccharomycotina</taxon>
        <taxon>Saccharomycetes</taxon>
        <taxon>Phaffomycetales</taxon>
        <taxon>Wickerhamomycetaceae</taxon>
        <taxon>Wickerhamomyces</taxon>
    </lineage>
</organism>